<evidence type="ECO:0000313" key="3">
    <source>
        <dbReference type="EMBL" id="ANB16127.1"/>
    </source>
</evidence>
<dbReference type="STRING" id="1300342.I596_87"/>
<feature type="transmembrane region" description="Helical" evidence="2">
    <location>
        <begin position="27"/>
        <end position="46"/>
    </location>
</feature>
<protein>
    <submittedName>
        <fullName evidence="3">Uncharacterized protein</fullName>
    </submittedName>
</protein>
<organism evidence="3 4">
    <name type="scientific">Dokdonella koreensis DS-123</name>
    <dbReference type="NCBI Taxonomy" id="1300342"/>
    <lineage>
        <taxon>Bacteria</taxon>
        <taxon>Pseudomonadati</taxon>
        <taxon>Pseudomonadota</taxon>
        <taxon>Gammaproteobacteria</taxon>
        <taxon>Lysobacterales</taxon>
        <taxon>Rhodanobacteraceae</taxon>
        <taxon>Dokdonella</taxon>
    </lineage>
</organism>
<dbReference type="AlphaFoldDB" id="A0A167G3U2"/>
<accession>A0A167G3U2</accession>
<reference evidence="3 4" key="1">
    <citation type="submission" date="2016-04" db="EMBL/GenBank/DDBJ databases">
        <title>Complete genome sequence of Dokdonella koreensis DS-123T.</title>
        <authorList>
            <person name="Kim J.F."/>
            <person name="Lee H."/>
            <person name="Kwak M.-J."/>
        </authorList>
    </citation>
    <scope>NUCLEOTIDE SEQUENCE [LARGE SCALE GENOMIC DNA]</scope>
    <source>
        <strain evidence="3 4">DS-123</strain>
    </source>
</reference>
<keyword evidence="2" id="KW-0472">Membrane</keyword>
<proteinExistence type="predicted"/>
<keyword evidence="2" id="KW-1133">Transmembrane helix</keyword>
<keyword evidence="4" id="KW-1185">Reference proteome</keyword>
<dbReference type="EMBL" id="CP015249">
    <property type="protein sequence ID" value="ANB16127.1"/>
    <property type="molecule type" value="Genomic_DNA"/>
</dbReference>
<name>A0A167G3U2_9GAMM</name>
<evidence type="ECO:0000313" key="4">
    <source>
        <dbReference type="Proteomes" id="UP000076830"/>
    </source>
</evidence>
<feature type="compositionally biased region" description="Low complexity" evidence="1">
    <location>
        <begin position="75"/>
        <end position="93"/>
    </location>
</feature>
<sequence length="93" mass="9650">MVRWIMIGLAVLGLALSLTTRSPGLLGLGLLCTAIGLFGVVFSLAAERVASRSRPDSAMLGPEALAAIRERARAQRAAGPARPPSSSDSRQGH</sequence>
<dbReference type="Proteomes" id="UP000076830">
    <property type="component" value="Chromosome"/>
</dbReference>
<dbReference type="RefSeq" id="WP_223303883.1">
    <property type="nucleotide sequence ID" value="NZ_CP015249.1"/>
</dbReference>
<feature type="region of interest" description="Disordered" evidence="1">
    <location>
        <begin position="71"/>
        <end position="93"/>
    </location>
</feature>
<dbReference type="KEGG" id="dko:I596_87"/>
<evidence type="ECO:0000256" key="2">
    <source>
        <dbReference type="SAM" id="Phobius"/>
    </source>
</evidence>
<gene>
    <name evidence="3" type="ORF">I596_87</name>
</gene>
<keyword evidence="2" id="KW-0812">Transmembrane</keyword>
<evidence type="ECO:0000256" key="1">
    <source>
        <dbReference type="SAM" id="MobiDB-lite"/>
    </source>
</evidence>